<reference evidence="2" key="1">
    <citation type="submission" date="2024-04" db="EMBL/GenBank/DDBJ databases">
        <authorList>
            <consortium name="Molecular Ecology Group"/>
        </authorList>
    </citation>
    <scope>NUCLEOTIDE SEQUENCE</scope>
</reference>
<feature type="compositionally biased region" description="Polar residues" evidence="1">
    <location>
        <begin position="103"/>
        <end position="114"/>
    </location>
</feature>
<dbReference type="AlphaFoldDB" id="A0AAV2NAM7"/>
<feature type="compositionally biased region" description="Basic and acidic residues" evidence="1">
    <location>
        <begin position="75"/>
        <end position="89"/>
    </location>
</feature>
<evidence type="ECO:0000256" key="1">
    <source>
        <dbReference type="SAM" id="MobiDB-lite"/>
    </source>
</evidence>
<accession>A0AAV2NAM7</accession>
<proteinExistence type="predicted"/>
<dbReference type="EMBL" id="OZ034834">
    <property type="protein sequence ID" value="CAL1676400.1"/>
    <property type="molecule type" value="Genomic_DNA"/>
</dbReference>
<sequence>MYMSNSTMEKLVEILRKKVNGPMEAVSRIRDVLASDVCHIPEGPTKEPMSRMPLSSSSSSEDEDENDNDDDDYDVHDGKSDASKSDRDSSIASDSKTPLVIDSNVNLSGPVTDL</sequence>
<organism evidence="2 3">
    <name type="scientific">Lasius platythorax</name>
    <dbReference type="NCBI Taxonomy" id="488582"/>
    <lineage>
        <taxon>Eukaryota</taxon>
        <taxon>Metazoa</taxon>
        <taxon>Ecdysozoa</taxon>
        <taxon>Arthropoda</taxon>
        <taxon>Hexapoda</taxon>
        <taxon>Insecta</taxon>
        <taxon>Pterygota</taxon>
        <taxon>Neoptera</taxon>
        <taxon>Endopterygota</taxon>
        <taxon>Hymenoptera</taxon>
        <taxon>Apocrita</taxon>
        <taxon>Aculeata</taxon>
        <taxon>Formicoidea</taxon>
        <taxon>Formicidae</taxon>
        <taxon>Formicinae</taxon>
        <taxon>Lasius</taxon>
        <taxon>Lasius</taxon>
    </lineage>
</organism>
<evidence type="ECO:0000313" key="3">
    <source>
        <dbReference type="Proteomes" id="UP001497644"/>
    </source>
</evidence>
<feature type="region of interest" description="Disordered" evidence="1">
    <location>
        <begin position="32"/>
        <end position="114"/>
    </location>
</feature>
<feature type="compositionally biased region" description="Acidic residues" evidence="1">
    <location>
        <begin position="60"/>
        <end position="74"/>
    </location>
</feature>
<name>A0AAV2NAM7_9HYME</name>
<gene>
    <name evidence="2" type="ORF">LPLAT_LOCUS2603</name>
</gene>
<protein>
    <submittedName>
        <fullName evidence="2">Uncharacterized protein</fullName>
    </submittedName>
</protein>
<dbReference type="Proteomes" id="UP001497644">
    <property type="component" value="Chromosome 11"/>
</dbReference>
<evidence type="ECO:0000313" key="2">
    <source>
        <dbReference type="EMBL" id="CAL1676400.1"/>
    </source>
</evidence>
<keyword evidence="3" id="KW-1185">Reference proteome</keyword>